<dbReference type="Proteomes" id="UP001592531">
    <property type="component" value="Unassembled WGS sequence"/>
</dbReference>
<reference evidence="1 2" key="1">
    <citation type="submission" date="2024-09" db="EMBL/GenBank/DDBJ databases">
        <authorList>
            <person name="Lee S.D."/>
        </authorList>
    </citation>
    <scope>NUCLEOTIDE SEQUENCE [LARGE SCALE GENOMIC DNA]</scope>
    <source>
        <strain evidence="1 2">N8-3</strain>
    </source>
</reference>
<comment type="caution">
    <text evidence="1">The sequence shown here is derived from an EMBL/GenBank/DDBJ whole genome shotgun (WGS) entry which is preliminary data.</text>
</comment>
<dbReference type="RefSeq" id="WP_380533224.1">
    <property type="nucleotide sequence ID" value="NZ_JBHFAB010000003.1"/>
</dbReference>
<accession>A0ABV6VRK9</accession>
<sequence length="89" mass="10149">MDQDEALRVAVALLRESRRGNEPELAVDVDRVRVKDGLLIVPYNSATYLASRSVRDRLLDCWPILVDLTTGQARFGRLHERSLWRDDGA</sequence>
<keyword evidence="2" id="KW-1185">Reference proteome</keyword>
<gene>
    <name evidence="1" type="ORF">ACEZDE_05980</name>
</gene>
<evidence type="ECO:0008006" key="3">
    <source>
        <dbReference type="Google" id="ProtNLM"/>
    </source>
</evidence>
<protein>
    <recommendedName>
        <fullName evidence="3">Immunity protein 35 domain-containing protein</fullName>
    </recommendedName>
</protein>
<organism evidence="1 2">
    <name type="scientific">Streptacidiphilus cavernicola</name>
    <dbReference type="NCBI Taxonomy" id="3342716"/>
    <lineage>
        <taxon>Bacteria</taxon>
        <taxon>Bacillati</taxon>
        <taxon>Actinomycetota</taxon>
        <taxon>Actinomycetes</taxon>
        <taxon>Kitasatosporales</taxon>
        <taxon>Streptomycetaceae</taxon>
        <taxon>Streptacidiphilus</taxon>
    </lineage>
</organism>
<proteinExistence type="predicted"/>
<dbReference type="EMBL" id="JBHFAB010000003">
    <property type="protein sequence ID" value="MFC1416188.1"/>
    <property type="molecule type" value="Genomic_DNA"/>
</dbReference>
<name>A0ABV6VRK9_9ACTN</name>
<evidence type="ECO:0000313" key="2">
    <source>
        <dbReference type="Proteomes" id="UP001592531"/>
    </source>
</evidence>
<evidence type="ECO:0000313" key="1">
    <source>
        <dbReference type="EMBL" id="MFC1416188.1"/>
    </source>
</evidence>